<protein>
    <submittedName>
        <fullName evidence="1">Uncharacterized protein</fullName>
    </submittedName>
</protein>
<dbReference type="AlphaFoldDB" id="A0A9X2FFA2"/>
<evidence type="ECO:0000313" key="1">
    <source>
        <dbReference type="EMBL" id="MCO6047955.1"/>
    </source>
</evidence>
<dbReference type="EMBL" id="JAMXLR010000092">
    <property type="protein sequence ID" value="MCO6047955.1"/>
    <property type="molecule type" value="Genomic_DNA"/>
</dbReference>
<sequence length="199" mass="22589">MGGIGSGTWYRFEKKHTVEQSLALCVGDFRGRMCHGASGSFTWTRYGGWESSIGYYVASSNGIAGVGPTITLHYRRNDTESIEIPIQMQSTPANFGGVRWWFTCPLMVGDTPCQRRVGKLYLPNGARYFGCRHCHRLTYRSCQEAHQRERMMAFLDCIGDWQDGLRELLGEWMTHWKVAPLALPSTWNSVQTTCFVDTI</sequence>
<name>A0A9X2FFA2_9BACT</name>
<reference evidence="1" key="1">
    <citation type="submission" date="2022-06" db="EMBL/GenBank/DDBJ databases">
        <title>Aeoliella straminimaris, a novel planctomycete from sediments.</title>
        <authorList>
            <person name="Vitorino I.R."/>
            <person name="Lage O.M."/>
        </authorList>
    </citation>
    <scope>NUCLEOTIDE SEQUENCE</scope>
    <source>
        <strain evidence="1">ICT_H6.2</strain>
    </source>
</reference>
<dbReference type="Proteomes" id="UP001155241">
    <property type="component" value="Unassembled WGS sequence"/>
</dbReference>
<dbReference type="RefSeq" id="WP_252856062.1">
    <property type="nucleotide sequence ID" value="NZ_JAMXLR010000092.1"/>
</dbReference>
<gene>
    <name evidence="1" type="ORF">NG895_28970</name>
</gene>
<keyword evidence="2" id="KW-1185">Reference proteome</keyword>
<organism evidence="1 2">
    <name type="scientific">Aeoliella straminimaris</name>
    <dbReference type="NCBI Taxonomy" id="2954799"/>
    <lineage>
        <taxon>Bacteria</taxon>
        <taxon>Pseudomonadati</taxon>
        <taxon>Planctomycetota</taxon>
        <taxon>Planctomycetia</taxon>
        <taxon>Pirellulales</taxon>
        <taxon>Lacipirellulaceae</taxon>
        <taxon>Aeoliella</taxon>
    </lineage>
</organism>
<accession>A0A9X2FFA2</accession>
<evidence type="ECO:0000313" key="2">
    <source>
        <dbReference type="Proteomes" id="UP001155241"/>
    </source>
</evidence>
<comment type="caution">
    <text evidence="1">The sequence shown here is derived from an EMBL/GenBank/DDBJ whole genome shotgun (WGS) entry which is preliminary data.</text>
</comment>
<proteinExistence type="predicted"/>